<keyword evidence="2 6" id="KW-0732">Signal</keyword>
<dbReference type="SUPFAM" id="SSF57535">
    <property type="entry name" value="Complement control module/SCR domain"/>
    <property type="match status" value="7"/>
</dbReference>
<feature type="domain" description="Sushi" evidence="7">
    <location>
        <begin position="145"/>
        <end position="208"/>
    </location>
</feature>
<dbReference type="PANTHER" id="PTHR45656:SF15">
    <property type="entry name" value="SUSHI DOMAIN-CONTAINING PROTEIN"/>
    <property type="match status" value="1"/>
</dbReference>
<dbReference type="Ensembl" id="ENSMCST00000014114.1">
    <property type="protein sequence ID" value="ENSMCSP00000013754.1"/>
    <property type="gene ID" value="ENSMCSG00000009724.1"/>
</dbReference>
<evidence type="ECO:0000256" key="1">
    <source>
        <dbReference type="ARBA" id="ARBA00022659"/>
    </source>
</evidence>
<feature type="disulfide bond" evidence="5">
    <location>
        <begin position="397"/>
        <end position="440"/>
    </location>
</feature>
<keyword evidence="3" id="KW-0677">Repeat</keyword>
<keyword evidence="1 5" id="KW-0768">Sushi</keyword>
<evidence type="ECO:0000256" key="6">
    <source>
        <dbReference type="SAM" id="SignalP"/>
    </source>
</evidence>
<evidence type="ECO:0000256" key="3">
    <source>
        <dbReference type="ARBA" id="ARBA00022737"/>
    </source>
</evidence>
<feature type="signal peptide" evidence="6">
    <location>
        <begin position="1"/>
        <end position="22"/>
    </location>
</feature>
<proteinExistence type="predicted"/>
<dbReference type="FunFam" id="2.10.70.10:FF:000014">
    <property type="entry name" value="Membrane cofactor protein"/>
    <property type="match status" value="1"/>
</dbReference>
<feature type="disulfide bond" evidence="5">
    <location>
        <begin position="239"/>
        <end position="266"/>
    </location>
</feature>
<sequence>ATRAMALRWLCVLLLALPGAAGDCLQPPRFQFAEPVSVPQLSYPVGTMLRYRCRPGYVRNGAETPDITCLENSSWSKKSAFCIGKPCGQPDIKNGNFHTDTDLRFGATVTFTCHPGYQLVGSPFAECTLKNDQVAWNTIPFCQIILCPPPPKIENGQLLGESDAFSFGMSVSYRCNKGLSLIGDDTIYCTVADGSQGVWSSPAPECKEVKCENPQVPNGRRLSGFGSEHTYRDQVTFECNIGYSMKGSRVITCDANSTWTPPVPTCTQILCGRPPQFPFATPMTAVKDKSEFGTEVTYHCNPGYTAAPGKSSVITCQSNETWSAADPDFCVRQQCSAPKVEHGAVVGDVKEFPYETAVNFTCNAPYTLKQNSAKCVVAGDGVDWDPGDFFPSAEVTCPRPPNIANGQHSGRSLEMPTPGVTVTYSCKEGYERLGNASITCTDRGVWSRPLPRCHGVWGGRKGAGCPVGSQLTVERRGWLWSVR</sequence>
<evidence type="ECO:0000256" key="2">
    <source>
        <dbReference type="ARBA" id="ARBA00022729"/>
    </source>
</evidence>
<dbReference type="AlphaFoldDB" id="A0A8C5U191"/>
<keyword evidence="4 5" id="KW-1015">Disulfide bond</keyword>
<reference evidence="8" key="2">
    <citation type="submission" date="2025-09" db="UniProtKB">
        <authorList>
            <consortium name="Ensembl"/>
        </authorList>
    </citation>
    <scope>IDENTIFICATION</scope>
</reference>
<feature type="domain" description="Sushi" evidence="7">
    <location>
        <begin position="395"/>
        <end position="455"/>
    </location>
</feature>
<evidence type="ECO:0000259" key="7">
    <source>
        <dbReference type="PROSITE" id="PS50923"/>
    </source>
</evidence>
<dbReference type="SMART" id="SM00032">
    <property type="entry name" value="CCP"/>
    <property type="match status" value="7"/>
</dbReference>
<evidence type="ECO:0000313" key="9">
    <source>
        <dbReference type="Proteomes" id="UP000694560"/>
    </source>
</evidence>
<feature type="chain" id="PRO_5034960885" description="Sushi domain-containing protein" evidence="6">
    <location>
        <begin position="23"/>
        <end position="483"/>
    </location>
</feature>
<feature type="domain" description="Sushi" evidence="7">
    <location>
        <begin position="22"/>
        <end position="84"/>
    </location>
</feature>
<evidence type="ECO:0000313" key="8">
    <source>
        <dbReference type="Ensembl" id="ENSMCSP00000013754.1"/>
    </source>
</evidence>
<dbReference type="InterPro" id="IPR051277">
    <property type="entry name" value="SEZ6_CSMD_C4BPB_Regulators"/>
</dbReference>
<reference evidence="8" key="1">
    <citation type="submission" date="2025-08" db="UniProtKB">
        <authorList>
            <consortium name="Ensembl"/>
        </authorList>
    </citation>
    <scope>IDENTIFICATION</scope>
</reference>
<feature type="domain" description="Sushi" evidence="7">
    <location>
        <begin position="85"/>
        <end position="144"/>
    </location>
</feature>
<evidence type="ECO:0000256" key="4">
    <source>
        <dbReference type="ARBA" id="ARBA00023157"/>
    </source>
</evidence>
<dbReference type="Proteomes" id="UP000694560">
    <property type="component" value="Unplaced"/>
</dbReference>
<dbReference type="PROSITE" id="PS50923">
    <property type="entry name" value="SUSHI"/>
    <property type="match status" value="6"/>
</dbReference>
<dbReference type="Gene3D" id="2.10.70.10">
    <property type="entry name" value="Complement Module, domain 1"/>
    <property type="match status" value="7"/>
</dbReference>
<dbReference type="InterPro" id="IPR000436">
    <property type="entry name" value="Sushi_SCR_CCP_dom"/>
</dbReference>
<name>A0A8C5U191_9PASS</name>
<dbReference type="Pfam" id="PF00084">
    <property type="entry name" value="Sushi"/>
    <property type="match status" value="7"/>
</dbReference>
<dbReference type="PANTHER" id="PTHR45656">
    <property type="entry name" value="PROTEIN CBR-CLEC-78"/>
    <property type="match status" value="1"/>
</dbReference>
<keyword evidence="9" id="KW-1185">Reference proteome</keyword>
<feature type="disulfide bond" evidence="5">
    <location>
        <begin position="426"/>
        <end position="453"/>
    </location>
</feature>
<dbReference type="OrthoDB" id="6127264at2759"/>
<comment type="caution">
    <text evidence="5">Lacks conserved residue(s) required for the propagation of feature annotation.</text>
</comment>
<feature type="domain" description="Sushi" evidence="7">
    <location>
        <begin position="209"/>
        <end position="268"/>
    </location>
</feature>
<protein>
    <recommendedName>
        <fullName evidence="7">Sushi domain-containing protein</fullName>
    </recommendedName>
</protein>
<organism evidence="8 9">
    <name type="scientific">Malurus cyaneus samueli</name>
    <dbReference type="NCBI Taxonomy" id="2593467"/>
    <lineage>
        <taxon>Eukaryota</taxon>
        <taxon>Metazoa</taxon>
        <taxon>Chordata</taxon>
        <taxon>Craniata</taxon>
        <taxon>Vertebrata</taxon>
        <taxon>Euteleostomi</taxon>
        <taxon>Archelosauria</taxon>
        <taxon>Archosauria</taxon>
        <taxon>Dinosauria</taxon>
        <taxon>Saurischia</taxon>
        <taxon>Theropoda</taxon>
        <taxon>Coelurosauria</taxon>
        <taxon>Aves</taxon>
        <taxon>Neognathae</taxon>
        <taxon>Neoaves</taxon>
        <taxon>Telluraves</taxon>
        <taxon>Australaves</taxon>
        <taxon>Passeriformes</taxon>
        <taxon>Meliphagoidea</taxon>
        <taxon>Maluridae</taxon>
        <taxon>Malurus</taxon>
    </lineage>
</organism>
<accession>A0A8C5U191</accession>
<feature type="domain" description="Sushi" evidence="7">
    <location>
        <begin position="269"/>
        <end position="332"/>
    </location>
</feature>
<evidence type="ECO:0000256" key="5">
    <source>
        <dbReference type="PROSITE-ProRule" id="PRU00302"/>
    </source>
</evidence>
<dbReference type="InterPro" id="IPR035976">
    <property type="entry name" value="Sushi/SCR/CCP_sf"/>
</dbReference>
<dbReference type="CDD" id="cd00033">
    <property type="entry name" value="CCP"/>
    <property type="match status" value="6"/>
</dbReference>